<feature type="compositionally biased region" description="Basic and acidic residues" evidence="1">
    <location>
        <begin position="10"/>
        <end position="19"/>
    </location>
</feature>
<protein>
    <submittedName>
        <fullName evidence="2">Uncharacterized protein</fullName>
    </submittedName>
</protein>
<dbReference type="EMBL" id="DP000086">
    <property type="protein sequence ID" value="ABB46562.1"/>
    <property type="molecule type" value="Genomic_DNA"/>
</dbReference>
<accession>Q33BK7</accession>
<name>Q33BK7_ORYSJ</name>
<evidence type="ECO:0000256" key="1">
    <source>
        <dbReference type="SAM" id="MobiDB-lite"/>
    </source>
</evidence>
<gene>
    <name evidence="2" type="ordered locus">LOC_Os10g01030</name>
</gene>
<evidence type="ECO:0000313" key="2">
    <source>
        <dbReference type="EMBL" id="ABB46562.1"/>
    </source>
</evidence>
<reference evidence="2" key="2">
    <citation type="submission" date="2003-05" db="EMBL/GenBank/DDBJ databases">
        <authorList>
            <person name="Buell C.R."/>
            <person name="Wing R.A."/>
            <person name="McCombie W.R."/>
            <person name="Messing J."/>
            <person name="Yuan Q."/>
            <person name="Ouyang S."/>
        </authorList>
    </citation>
    <scope>NUCLEOTIDE SEQUENCE</scope>
</reference>
<proteinExistence type="predicted"/>
<organism evidence="2">
    <name type="scientific">Oryza sativa subsp. japonica</name>
    <name type="common">Rice</name>
    <dbReference type="NCBI Taxonomy" id="39947"/>
    <lineage>
        <taxon>Eukaryota</taxon>
        <taxon>Viridiplantae</taxon>
        <taxon>Streptophyta</taxon>
        <taxon>Embryophyta</taxon>
        <taxon>Tracheophyta</taxon>
        <taxon>Spermatophyta</taxon>
        <taxon>Magnoliopsida</taxon>
        <taxon>Liliopsida</taxon>
        <taxon>Poales</taxon>
        <taxon>Poaceae</taxon>
        <taxon>BOP clade</taxon>
        <taxon>Oryzoideae</taxon>
        <taxon>Oryzeae</taxon>
        <taxon>Oryzinae</taxon>
        <taxon>Oryza</taxon>
        <taxon>Oryza sativa</taxon>
    </lineage>
</organism>
<dbReference type="AlphaFoldDB" id="Q33BK7"/>
<feature type="region of interest" description="Disordered" evidence="1">
    <location>
        <begin position="1"/>
        <end position="26"/>
    </location>
</feature>
<sequence>MTSHDDDETRDPQTSRGPEDEVVGIGAEPPTTIIPHCLRLHQEAILAVHENVVHILLWIPYKWSRYHYDWSSIDNVAILVPQLPLVEVRLRLVFSQQRSNPRTTTSNGRGRSDLSYLHFKWSSYDYNWSSASDVAILPLPMRFVVHNYTVGLCPVWWSSDHLRQIYRSITTITPIDPLRRSDKPPRDLREFQLGTPIVDKVLSDSESRTTMKQDGRLSRMIHTFSVNIRT</sequence>
<reference evidence="2" key="1">
    <citation type="journal article" date="2003" name="Science">
        <title>In-depth view of structure, activity, and evolution of rice chromosome 10.</title>
        <authorList>
            <consortium name="Rice Chromosome 10 Sequencing Consortium"/>
        </authorList>
    </citation>
    <scope>NUCLEOTIDE SEQUENCE [LARGE SCALE GENOMIC DNA]</scope>
</reference>
<reference evidence="2" key="3">
    <citation type="submission" date="2006-07" db="EMBL/GenBank/DDBJ databases">
        <authorList>
            <person name="Buell R."/>
        </authorList>
    </citation>
    <scope>NUCLEOTIDE SEQUENCE</scope>
</reference>